<sequence>PEQEISQVIHLLTQSPPSVQGETIDKYFTPNATFTHPFCRTGRFKNSRLLIHGIYRWYKIMSPRVDISINSVAFDKQNLILYVHLSQIFRIWVIPFHYAPVSLVTVLQLERRSPHEGAAGDASSTRSTSSTNGGSRQGSSAAGDGKYYIASQNDLYQTTEFPRFVFPPAFLIVWFWQLFATVFCNVAALVLTPVTWAEERLWREGRSQGMSGRKSDFNVAGSACGRQPSSVKQGSSIRRRPYISLE</sequence>
<keyword evidence="2" id="KW-0472">Membrane</keyword>
<keyword evidence="2" id="KW-1133">Transmembrane helix</keyword>
<dbReference type="Proteomes" id="UP001360953">
    <property type="component" value="Unassembled WGS sequence"/>
</dbReference>
<name>A0ABR1LEA9_9PEZI</name>
<dbReference type="EMBL" id="JBBPEH010000010">
    <property type="protein sequence ID" value="KAK7532938.1"/>
    <property type="molecule type" value="Genomic_DNA"/>
</dbReference>
<feature type="transmembrane region" description="Helical" evidence="2">
    <location>
        <begin position="174"/>
        <end position="197"/>
    </location>
</feature>
<feature type="domain" description="SigF-like NTF2-like" evidence="3">
    <location>
        <begin position="143"/>
        <end position="191"/>
    </location>
</feature>
<organism evidence="4 5">
    <name type="scientific">Phyllosticta citribraziliensis</name>
    <dbReference type="NCBI Taxonomy" id="989973"/>
    <lineage>
        <taxon>Eukaryota</taxon>
        <taxon>Fungi</taxon>
        <taxon>Dikarya</taxon>
        <taxon>Ascomycota</taxon>
        <taxon>Pezizomycotina</taxon>
        <taxon>Dothideomycetes</taxon>
        <taxon>Dothideomycetes incertae sedis</taxon>
        <taxon>Botryosphaeriales</taxon>
        <taxon>Phyllostictaceae</taxon>
        <taxon>Phyllosticta</taxon>
    </lineage>
</organism>
<keyword evidence="5" id="KW-1185">Reference proteome</keyword>
<evidence type="ECO:0000313" key="5">
    <source>
        <dbReference type="Proteomes" id="UP001360953"/>
    </source>
</evidence>
<feature type="non-terminal residue" evidence="4">
    <location>
        <position position="1"/>
    </location>
</feature>
<evidence type="ECO:0000256" key="2">
    <source>
        <dbReference type="SAM" id="Phobius"/>
    </source>
</evidence>
<dbReference type="PANTHER" id="PTHR35393:SF1">
    <property type="entry name" value="SNOAL-LIKE DOMAIN-CONTAINING PROTEIN"/>
    <property type="match status" value="1"/>
</dbReference>
<evidence type="ECO:0000256" key="1">
    <source>
        <dbReference type="SAM" id="MobiDB-lite"/>
    </source>
</evidence>
<dbReference type="GeneID" id="92036690"/>
<reference evidence="4 5" key="1">
    <citation type="submission" date="2024-04" db="EMBL/GenBank/DDBJ databases">
        <title>Phyllosticta paracitricarpa is synonymous to the EU quarantine fungus P. citricarpa based on phylogenomic analyses.</title>
        <authorList>
            <consortium name="Lawrence Berkeley National Laboratory"/>
            <person name="Van ingen-buijs V.A."/>
            <person name="Van westerhoven A.C."/>
            <person name="Haridas S."/>
            <person name="Skiadas P."/>
            <person name="Martin F."/>
            <person name="Groenewald J.Z."/>
            <person name="Crous P.W."/>
            <person name="Seidl M.F."/>
        </authorList>
    </citation>
    <scope>NUCLEOTIDE SEQUENCE [LARGE SCALE GENOMIC DNA]</scope>
    <source>
        <strain evidence="4 5">CPC 17464</strain>
    </source>
</reference>
<feature type="region of interest" description="Disordered" evidence="1">
    <location>
        <begin position="115"/>
        <end position="142"/>
    </location>
</feature>
<comment type="caution">
    <text evidence="4">The sequence shown here is derived from an EMBL/GenBank/DDBJ whole genome shotgun (WGS) entry which is preliminary data.</text>
</comment>
<gene>
    <name evidence="4" type="ORF">J3D65DRAFT_684379</name>
</gene>
<protein>
    <recommendedName>
        <fullName evidence="3">SigF-like NTF2-like domain-containing protein</fullName>
    </recommendedName>
</protein>
<dbReference type="RefSeq" id="XP_066652331.1">
    <property type="nucleotide sequence ID" value="XM_066803784.1"/>
</dbReference>
<evidence type="ECO:0000313" key="4">
    <source>
        <dbReference type="EMBL" id="KAK7532938.1"/>
    </source>
</evidence>
<accession>A0ABR1LEA9</accession>
<evidence type="ECO:0000259" key="3">
    <source>
        <dbReference type="Pfam" id="PF24840"/>
    </source>
</evidence>
<keyword evidence="2" id="KW-0812">Transmembrane</keyword>
<dbReference type="PANTHER" id="PTHR35393">
    <property type="entry name" value="CHROMOSOME 1, WHOLE GENOME SHOTGUN SEQUENCE"/>
    <property type="match status" value="1"/>
</dbReference>
<dbReference type="Pfam" id="PF24840">
    <property type="entry name" value="NTF2_SigF"/>
    <property type="match status" value="2"/>
</dbReference>
<dbReference type="InterPro" id="IPR057514">
    <property type="entry name" value="NTF2_SigF"/>
</dbReference>
<feature type="domain" description="SigF-like NTF2-like" evidence="3">
    <location>
        <begin position="1"/>
        <end position="112"/>
    </location>
</feature>
<feature type="compositionally biased region" description="Low complexity" evidence="1">
    <location>
        <begin position="117"/>
        <end position="140"/>
    </location>
</feature>
<proteinExistence type="predicted"/>